<dbReference type="SUPFAM" id="SSF52151">
    <property type="entry name" value="FabD/lysophospholipase-like"/>
    <property type="match status" value="1"/>
</dbReference>
<dbReference type="PANTHER" id="PTHR14226">
    <property type="entry name" value="NEUROPATHY TARGET ESTERASE/SWISS CHEESE D.MELANOGASTER"/>
    <property type="match status" value="1"/>
</dbReference>
<keyword evidence="2" id="KW-0442">Lipid degradation</keyword>
<feature type="short sequence motif" description="GXSXG" evidence="4">
    <location>
        <begin position="37"/>
        <end position="41"/>
    </location>
</feature>
<feature type="non-terminal residue" evidence="6">
    <location>
        <position position="220"/>
    </location>
</feature>
<dbReference type="KEGG" id="gtt:GUITHDRAFT_47881"/>
<dbReference type="PROSITE" id="PS51635">
    <property type="entry name" value="PNPLA"/>
    <property type="match status" value="1"/>
</dbReference>
<dbReference type="InterPro" id="IPR050301">
    <property type="entry name" value="NTE"/>
</dbReference>
<accession>L1K0Y5</accession>
<dbReference type="Pfam" id="PF01734">
    <property type="entry name" value="Patatin"/>
    <property type="match status" value="1"/>
</dbReference>
<sequence length="220" mass="23584">KIALAIEGGGLRGSVPAGMAAAISYLGLGDAFDMVLGSSAGSIIGSYFVARTDADSHCQITYEFFCNHLTTSREKLNGTNWLDMGRLIDLFAPSSNQQSKSAVMVLDYPMKTIMQEMLPVNWTSFKARNDRQPLKVIATGLFSEGPVVLGSEEGSFDDLASLCECVKASCMLPGVAGNDGFGLSDMEPMVDALVYEPIPYRSAIDYGCTHVLVLRSFPDG</sequence>
<dbReference type="InterPro" id="IPR016035">
    <property type="entry name" value="Acyl_Trfase/lysoPLipase"/>
</dbReference>
<comment type="caution">
    <text evidence="4">Lacks conserved residue(s) required for the propagation of feature annotation.</text>
</comment>
<reference evidence="8" key="2">
    <citation type="submission" date="2012-11" db="EMBL/GenBank/DDBJ databases">
        <authorList>
            <person name="Kuo A."/>
            <person name="Curtis B.A."/>
            <person name="Tanifuji G."/>
            <person name="Burki F."/>
            <person name="Gruber A."/>
            <person name="Irimia M."/>
            <person name="Maruyama S."/>
            <person name="Arias M.C."/>
            <person name="Ball S.G."/>
            <person name="Gile G.H."/>
            <person name="Hirakawa Y."/>
            <person name="Hopkins J.F."/>
            <person name="Rensing S.A."/>
            <person name="Schmutz J."/>
            <person name="Symeonidi A."/>
            <person name="Elias M."/>
            <person name="Eveleigh R.J."/>
            <person name="Herman E.K."/>
            <person name="Klute M.J."/>
            <person name="Nakayama T."/>
            <person name="Obornik M."/>
            <person name="Reyes-Prieto A."/>
            <person name="Armbrust E.V."/>
            <person name="Aves S.J."/>
            <person name="Beiko R.G."/>
            <person name="Coutinho P."/>
            <person name="Dacks J.B."/>
            <person name="Durnford D.G."/>
            <person name="Fast N.M."/>
            <person name="Green B.R."/>
            <person name="Grisdale C."/>
            <person name="Hempe F."/>
            <person name="Henrissat B."/>
            <person name="Hoppner M.P."/>
            <person name="Ishida K.-I."/>
            <person name="Kim E."/>
            <person name="Koreny L."/>
            <person name="Kroth P.G."/>
            <person name="Liu Y."/>
            <person name="Malik S.-B."/>
            <person name="Maier U.G."/>
            <person name="McRose D."/>
            <person name="Mock T."/>
            <person name="Neilson J.A."/>
            <person name="Onodera N.T."/>
            <person name="Poole A.M."/>
            <person name="Pritham E.J."/>
            <person name="Richards T.A."/>
            <person name="Rocap G."/>
            <person name="Roy S.W."/>
            <person name="Sarai C."/>
            <person name="Schaack S."/>
            <person name="Shirato S."/>
            <person name="Slamovits C.H."/>
            <person name="Spencer D.F."/>
            <person name="Suzuki S."/>
            <person name="Worden A.Z."/>
            <person name="Zauner S."/>
            <person name="Barry K."/>
            <person name="Bell C."/>
            <person name="Bharti A.K."/>
            <person name="Crow J.A."/>
            <person name="Grimwood J."/>
            <person name="Kramer R."/>
            <person name="Lindquist E."/>
            <person name="Lucas S."/>
            <person name="Salamov A."/>
            <person name="McFadden G.I."/>
            <person name="Lane C.E."/>
            <person name="Keeling P.J."/>
            <person name="Gray M.W."/>
            <person name="Grigoriev I.V."/>
            <person name="Archibald J.M."/>
        </authorList>
    </citation>
    <scope>NUCLEOTIDE SEQUENCE</scope>
    <source>
        <strain evidence="8">CCMP2712</strain>
    </source>
</reference>
<dbReference type="PANTHER" id="PTHR14226:SF64">
    <property type="entry name" value="PNPLA DOMAIN-CONTAINING PROTEIN"/>
    <property type="match status" value="1"/>
</dbReference>
<dbReference type="GO" id="GO:0016042">
    <property type="term" value="P:lipid catabolic process"/>
    <property type="evidence" value="ECO:0007669"/>
    <property type="project" value="UniProtKB-KW"/>
</dbReference>
<keyword evidence="1" id="KW-0378">Hydrolase</keyword>
<protein>
    <recommendedName>
        <fullName evidence="5">PNPLA domain-containing protein</fullName>
    </recommendedName>
</protein>
<gene>
    <name evidence="6" type="ORF">GUITHDRAFT_47881</name>
</gene>
<keyword evidence="3" id="KW-0443">Lipid metabolism</keyword>
<feature type="domain" description="PNPLA" evidence="5">
    <location>
        <begin position="4"/>
        <end position="193"/>
    </location>
</feature>
<evidence type="ECO:0000256" key="1">
    <source>
        <dbReference type="ARBA" id="ARBA00022801"/>
    </source>
</evidence>
<keyword evidence="8" id="KW-1185">Reference proteome</keyword>
<dbReference type="EMBL" id="JH992967">
    <property type="protein sequence ID" value="EKX54501.1"/>
    <property type="molecule type" value="Genomic_DNA"/>
</dbReference>
<dbReference type="Gene3D" id="3.40.1090.10">
    <property type="entry name" value="Cytosolic phospholipase A2 catalytic domain"/>
    <property type="match status" value="1"/>
</dbReference>
<dbReference type="GeneID" id="17311022"/>
<dbReference type="Proteomes" id="UP000011087">
    <property type="component" value="Unassembled WGS sequence"/>
</dbReference>
<dbReference type="eggNOG" id="ENOG502RPUA">
    <property type="taxonomic scope" value="Eukaryota"/>
</dbReference>
<dbReference type="GO" id="GO:0016298">
    <property type="term" value="F:lipase activity"/>
    <property type="evidence" value="ECO:0007669"/>
    <property type="project" value="UniProtKB-ARBA"/>
</dbReference>
<evidence type="ECO:0000313" key="6">
    <source>
        <dbReference type="EMBL" id="EKX54501.1"/>
    </source>
</evidence>
<proteinExistence type="predicted"/>
<evidence type="ECO:0000256" key="4">
    <source>
        <dbReference type="PROSITE-ProRule" id="PRU01161"/>
    </source>
</evidence>
<dbReference type="HOGENOM" id="CLU_1259014_0_0_1"/>
<dbReference type="InterPro" id="IPR002641">
    <property type="entry name" value="PNPLA_dom"/>
</dbReference>
<feature type="non-terminal residue" evidence="6">
    <location>
        <position position="1"/>
    </location>
</feature>
<evidence type="ECO:0000259" key="5">
    <source>
        <dbReference type="PROSITE" id="PS51635"/>
    </source>
</evidence>
<evidence type="ECO:0000256" key="2">
    <source>
        <dbReference type="ARBA" id="ARBA00022963"/>
    </source>
</evidence>
<dbReference type="RefSeq" id="XP_005841481.1">
    <property type="nucleotide sequence ID" value="XM_005841424.1"/>
</dbReference>
<dbReference type="OrthoDB" id="45309at2759"/>
<dbReference type="EnsemblProtists" id="EKX54501">
    <property type="protein sequence ID" value="EKX54501"/>
    <property type="gene ID" value="GUITHDRAFT_47881"/>
</dbReference>
<evidence type="ECO:0000313" key="7">
    <source>
        <dbReference type="EnsemblProtists" id="EKX54501"/>
    </source>
</evidence>
<reference evidence="7" key="3">
    <citation type="submission" date="2016-03" db="UniProtKB">
        <authorList>
            <consortium name="EnsemblProtists"/>
        </authorList>
    </citation>
    <scope>IDENTIFICATION</scope>
</reference>
<feature type="short sequence motif" description="GXGXXG" evidence="4">
    <location>
        <begin position="8"/>
        <end position="13"/>
    </location>
</feature>
<dbReference type="AlphaFoldDB" id="L1K0Y5"/>
<reference evidence="6 8" key="1">
    <citation type="journal article" date="2012" name="Nature">
        <title>Algal genomes reveal evolutionary mosaicism and the fate of nucleomorphs.</title>
        <authorList>
            <consortium name="DOE Joint Genome Institute"/>
            <person name="Curtis B.A."/>
            <person name="Tanifuji G."/>
            <person name="Burki F."/>
            <person name="Gruber A."/>
            <person name="Irimia M."/>
            <person name="Maruyama S."/>
            <person name="Arias M.C."/>
            <person name="Ball S.G."/>
            <person name="Gile G.H."/>
            <person name="Hirakawa Y."/>
            <person name="Hopkins J.F."/>
            <person name="Kuo A."/>
            <person name="Rensing S.A."/>
            <person name="Schmutz J."/>
            <person name="Symeonidi A."/>
            <person name="Elias M."/>
            <person name="Eveleigh R.J."/>
            <person name="Herman E.K."/>
            <person name="Klute M.J."/>
            <person name="Nakayama T."/>
            <person name="Obornik M."/>
            <person name="Reyes-Prieto A."/>
            <person name="Armbrust E.V."/>
            <person name="Aves S.J."/>
            <person name="Beiko R.G."/>
            <person name="Coutinho P."/>
            <person name="Dacks J.B."/>
            <person name="Durnford D.G."/>
            <person name="Fast N.M."/>
            <person name="Green B.R."/>
            <person name="Grisdale C.J."/>
            <person name="Hempel F."/>
            <person name="Henrissat B."/>
            <person name="Hoppner M.P."/>
            <person name="Ishida K."/>
            <person name="Kim E."/>
            <person name="Koreny L."/>
            <person name="Kroth P.G."/>
            <person name="Liu Y."/>
            <person name="Malik S.B."/>
            <person name="Maier U.G."/>
            <person name="McRose D."/>
            <person name="Mock T."/>
            <person name="Neilson J.A."/>
            <person name="Onodera N.T."/>
            <person name="Poole A.M."/>
            <person name="Pritham E.J."/>
            <person name="Richards T.A."/>
            <person name="Rocap G."/>
            <person name="Roy S.W."/>
            <person name="Sarai C."/>
            <person name="Schaack S."/>
            <person name="Shirato S."/>
            <person name="Slamovits C.H."/>
            <person name="Spencer D.F."/>
            <person name="Suzuki S."/>
            <person name="Worden A.Z."/>
            <person name="Zauner S."/>
            <person name="Barry K."/>
            <person name="Bell C."/>
            <person name="Bharti A.K."/>
            <person name="Crow J.A."/>
            <person name="Grimwood J."/>
            <person name="Kramer R."/>
            <person name="Lindquist E."/>
            <person name="Lucas S."/>
            <person name="Salamov A."/>
            <person name="McFadden G.I."/>
            <person name="Lane C.E."/>
            <person name="Keeling P.J."/>
            <person name="Gray M.W."/>
            <person name="Grigoriev I.V."/>
            <person name="Archibald J.M."/>
        </authorList>
    </citation>
    <scope>NUCLEOTIDE SEQUENCE</scope>
    <source>
        <strain evidence="6 8">CCMP2712</strain>
    </source>
</reference>
<evidence type="ECO:0000256" key="3">
    <source>
        <dbReference type="ARBA" id="ARBA00023098"/>
    </source>
</evidence>
<name>L1K0Y5_GUITC</name>
<organism evidence="6">
    <name type="scientific">Guillardia theta (strain CCMP2712)</name>
    <name type="common">Cryptophyte</name>
    <dbReference type="NCBI Taxonomy" id="905079"/>
    <lineage>
        <taxon>Eukaryota</taxon>
        <taxon>Cryptophyceae</taxon>
        <taxon>Pyrenomonadales</taxon>
        <taxon>Geminigeraceae</taxon>
        <taxon>Guillardia</taxon>
    </lineage>
</organism>
<evidence type="ECO:0000313" key="8">
    <source>
        <dbReference type="Proteomes" id="UP000011087"/>
    </source>
</evidence>
<dbReference type="PaxDb" id="55529-EKX54501"/>
<dbReference type="GO" id="GO:0052689">
    <property type="term" value="F:carboxylic ester hydrolase activity"/>
    <property type="evidence" value="ECO:0007669"/>
    <property type="project" value="UniProtKB-ARBA"/>
</dbReference>